<evidence type="ECO:0000256" key="1">
    <source>
        <dbReference type="ARBA" id="ARBA00001974"/>
    </source>
</evidence>
<dbReference type="RefSeq" id="WP_013137653.1">
    <property type="nucleotide sequence ID" value="NC_014168.1"/>
</dbReference>
<dbReference type="InterPro" id="IPR004113">
    <property type="entry name" value="FAD-bd_oxidored_4_C"/>
</dbReference>
<dbReference type="OrthoDB" id="9811557at2"/>
<dbReference type="InterPro" id="IPR006094">
    <property type="entry name" value="Oxid_FAD_bind_N"/>
</dbReference>
<dbReference type="InterPro" id="IPR016169">
    <property type="entry name" value="FAD-bd_PCMH_sub2"/>
</dbReference>
<dbReference type="HOGENOM" id="CLU_017779_4_1_11"/>
<dbReference type="PANTHER" id="PTHR43716:SF1">
    <property type="entry name" value="D-2-HYDROXYGLUTARATE DEHYDROGENASE, MITOCHONDRIAL"/>
    <property type="match status" value="1"/>
</dbReference>
<organism evidence="7 8">
    <name type="scientific">Segniliparus rotundus (strain ATCC BAA-972 / CDC 1076 / CIP 108378 / DSM 44985 / JCM 13578)</name>
    <dbReference type="NCBI Taxonomy" id="640132"/>
    <lineage>
        <taxon>Bacteria</taxon>
        <taxon>Bacillati</taxon>
        <taxon>Actinomycetota</taxon>
        <taxon>Actinomycetes</taxon>
        <taxon>Mycobacteriales</taxon>
        <taxon>Segniliparaceae</taxon>
        <taxon>Segniliparus</taxon>
    </lineage>
</organism>
<proteinExistence type="inferred from homology"/>
<evidence type="ECO:0000313" key="8">
    <source>
        <dbReference type="Proteomes" id="UP000002247"/>
    </source>
</evidence>
<dbReference type="InterPro" id="IPR016171">
    <property type="entry name" value="Vanillyl_alc_oxidase_C-sub2"/>
</dbReference>
<evidence type="ECO:0000313" key="7">
    <source>
        <dbReference type="EMBL" id="ADG97197.1"/>
    </source>
</evidence>
<dbReference type="eggNOG" id="COG0277">
    <property type="taxonomic scope" value="Bacteria"/>
</dbReference>
<dbReference type="InterPro" id="IPR016167">
    <property type="entry name" value="FAD-bd_PCMH_sub1"/>
</dbReference>
<dbReference type="EMBL" id="CP001958">
    <property type="protein sequence ID" value="ADG97197.1"/>
    <property type="molecule type" value="Genomic_DNA"/>
</dbReference>
<feature type="domain" description="FAD-binding PCMH-type" evidence="6">
    <location>
        <begin position="35"/>
        <end position="214"/>
    </location>
</feature>
<evidence type="ECO:0000259" key="6">
    <source>
        <dbReference type="PROSITE" id="PS51387"/>
    </source>
</evidence>
<dbReference type="FunFam" id="1.10.45.10:FF:000001">
    <property type="entry name" value="D-lactate dehydrogenase mitochondrial"/>
    <property type="match status" value="1"/>
</dbReference>
<reference evidence="7 8" key="1">
    <citation type="journal article" date="2010" name="Stand. Genomic Sci.">
        <title>Complete genome sequence of Segniliparus rotundus type strain (CDC 1076).</title>
        <authorList>
            <person name="Sikorski J."/>
            <person name="Lapidus A."/>
            <person name="Copeland A."/>
            <person name="Misra M."/>
            <person name="Glavina Del Rio T."/>
            <person name="Nolan M."/>
            <person name="Lucas S."/>
            <person name="Chen F."/>
            <person name="Tice H."/>
            <person name="Cheng J.F."/>
            <person name="Jando M."/>
            <person name="Schneider S."/>
            <person name="Bruce D."/>
            <person name="Goodwin L."/>
            <person name="Pitluck S."/>
            <person name="Liolios K."/>
            <person name="Mikhailova N."/>
            <person name="Pati A."/>
            <person name="Ivanova N."/>
            <person name="Mavromatis K."/>
            <person name="Chen A."/>
            <person name="Palaniappan K."/>
            <person name="Chertkov O."/>
            <person name="Land M."/>
            <person name="Hauser L."/>
            <person name="Chang Y.J."/>
            <person name="Jeffries C.D."/>
            <person name="Brettin T."/>
            <person name="Detter J.C."/>
            <person name="Han C."/>
            <person name="Rohde M."/>
            <person name="Goker M."/>
            <person name="Bristow J."/>
            <person name="Eisen J.A."/>
            <person name="Markowitz V."/>
            <person name="Hugenholtz P."/>
            <person name="Kyrpides N.C."/>
            <person name="Klenk H.P."/>
        </authorList>
    </citation>
    <scope>NUCLEOTIDE SEQUENCE [LARGE SCALE GENOMIC DNA]</scope>
    <source>
        <strain evidence="8">ATCC BAA-972 / CDC 1076 / CIP 108378 / DSM 44985 / JCM 13578</strain>
    </source>
</reference>
<dbReference type="GO" id="GO:0071949">
    <property type="term" value="F:FAD binding"/>
    <property type="evidence" value="ECO:0007669"/>
    <property type="project" value="InterPro"/>
</dbReference>
<dbReference type="InterPro" id="IPR016164">
    <property type="entry name" value="FAD-linked_Oxase-like_C"/>
</dbReference>
<dbReference type="GO" id="GO:0022904">
    <property type="term" value="P:respiratory electron transport chain"/>
    <property type="evidence" value="ECO:0007669"/>
    <property type="project" value="TreeGrafter"/>
</dbReference>
<dbReference type="Gene3D" id="3.30.70.2740">
    <property type="match status" value="1"/>
</dbReference>
<dbReference type="Pfam" id="PF02913">
    <property type="entry name" value="FAD-oxidase_C"/>
    <property type="match status" value="1"/>
</dbReference>
<dbReference type="PANTHER" id="PTHR43716">
    <property type="entry name" value="D-2-HYDROXYGLUTARATE DEHYDROGENASE, MITOCHONDRIAL"/>
    <property type="match status" value="1"/>
</dbReference>
<accession>D6ZDD3</accession>
<dbReference type="SUPFAM" id="SSF55103">
    <property type="entry name" value="FAD-linked oxidases, C-terminal domain"/>
    <property type="match status" value="1"/>
</dbReference>
<dbReference type="AlphaFoldDB" id="D6ZDD3"/>
<dbReference type="Pfam" id="PF01565">
    <property type="entry name" value="FAD_binding_4"/>
    <property type="match status" value="1"/>
</dbReference>
<name>D6ZDD3_SEGRD</name>
<dbReference type="KEGG" id="srt:Srot_0715"/>
<evidence type="ECO:0000256" key="4">
    <source>
        <dbReference type="ARBA" id="ARBA00022827"/>
    </source>
</evidence>
<dbReference type="SUPFAM" id="SSF56176">
    <property type="entry name" value="FAD-binding/transporter-associated domain-like"/>
    <property type="match status" value="1"/>
</dbReference>
<dbReference type="InterPro" id="IPR051264">
    <property type="entry name" value="FAD-oxidored/transferase_4"/>
</dbReference>
<keyword evidence="8" id="KW-1185">Reference proteome</keyword>
<dbReference type="Gene3D" id="3.30.43.10">
    <property type="entry name" value="Uridine Diphospho-n-acetylenolpyruvylglucosamine Reductase, domain 2"/>
    <property type="match status" value="1"/>
</dbReference>
<dbReference type="Proteomes" id="UP000002247">
    <property type="component" value="Chromosome"/>
</dbReference>
<gene>
    <name evidence="7" type="ordered locus">Srot_0715</name>
</gene>
<dbReference type="GO" id="GO:0016491">
    <property type="term" value="F:oxidoreductase activity"/>
    <property type="evidence" value="ECO:0007669"/>
    <property type="project" value="UniProtKB-KW"/>
</dbReference>
<keyword evidence="5" id="KW-0560">Oxidoreductase</keyword>
<dbReference type="InterPro" id="IPR016166">
    <property type="entry name" value="FAD-bd_PCMH"/>
</dbReference>
<evidence type="ECO:0000256" key="3">
    <source>
        <dbReference type="ARBA" id="ARBA00022630"/>
    </source>
</evidence>
<evidence type="ECO:0000256" key="2">
    <source>
        <dbReference type="ARBA" id="ARBA00008000"/>
    </source>
</evidence>
<dbReference type="InterPro" id="IPR036318">
    <property type="entry name" value="FAD-bd_PCMH-like_sf"/>
</dbReference>
<dbReference type="STRING" id="640132.Srot_0715"/>
<keyword evidence="4" id="KW-0274">FAD</keyword>
<protein>
    <submittedName>
        <fullName evidence="7">FAD linked oxidase domain protein</fullName>
    </submittedName>
</protein>
<evidence type="ECO:0000256" key="5">
    <source>
        <dbReference type="ARBA" id="ARBA00023002"/>
    </source>
</evidence>
<dbReference type="Gene3D" id="1.10.45.10">
    <property type="entry name" value="Vanillyl-alcohol Oxidase, Chain A, domain 4"/>
    <property type="match status" value="1"/>
</dbReference>
<dbReference type="Gene3D" id="3.30.465.10">
    <property type="match status" value="1"/>
</dbReference>
<comment type="similarity">
    <text evidence="2">Belongs to the FAD-binding oxidoreductase/transferase type 4 family.</text>
</comment>
<sequence length="451" mass="47512">MSSLESKLESIVGTAHVLTDPDVLAGWSTDWTGRDTGAARAVVRPGDREQVAEVLNVCRAAGAPVTIHGGGTSLVSGTVPRHEDVLLSTSRLADIGEVDRTHKSVRVGAGTKLNALRELAAAHGLLFGVDLSARDSATIGGMVATNAGGLHTVRYGRTSAQLRGLEAVLPDGSIIERFPKVPDDRSGLDLVSLFAGSEGVLGVVTAVEVVLRPRPRHRVAALVGFSALGDLVHAATSLRATEGIDALELLDGEGVALAAQHLGLSCPVRAEWLLLVELAGEREQLVELAELLAGFDAADEPAISQDSAGRNRLWQVRESFAEVTRLFGAPAKFDLSLNFASIPSFADEAKELLAAQAPQAVPILFGHIGDGNLHLNVLRCPDASRVFEPMLALIARHGGNISSEHGLGSLKRDYLPLARSPEEIAAMRSVKRAFDPDGYLNPAVLFPTAIA</sequence>
<comment type="cofactor">
    <cofactor evidence="1">
        <name>FAD</name>
        <dbReference type="ChEBI" id="CHEBI:57692"/>
    </cofactor>
</comment>
<keyword evidence="3" id="KW-0285">Flavoprotein</keyword>
<dbReference type="Gene3D" id="3.30.70.2190">
    <property type="match status" value="1"/>
</dbReference>
<dbReference type="PROSITE" id="PS51387">
    <property type="entry name" value="FAD_PCMH"/>
    <property type="match status" value="1"/>
</dbReference>